<dbReference type="OrthoDB" id="5981250at2759"/>
<gene>
    <name evidence="1" type="ORF">OS493_002652</name>
</gene>
<dbReference type="AlphaFoldDB" id="A0A9X0CN09"/>
<comment type="caution">
    <text evidence="1">The sequence shown here is derived from an EMBL/GenBank/DDBJ whole genome shotgun (WGS) entry which is preliminary data.</text>
</comment>
<sequence length="127" mass="15077">MSKYDSWTAEKSRDTAVKLLKDYLVEAPRCQKRYPNVYYHLAQLAFLDKKMDEFRKYFELGQDAEEKRLPFFEPVDLPLKDMLSPFYQLFANVQQPVRCGNRACIKKVKESDLKSCGRCRNQKYCSK</sequence>
<evidence type="ECO:0000313" key="2">
    <source>
        <dbReference type="Proteomes" id="UP001163046"/>
    </source>
</evidence>
<organism evidence="1 2">
    <name type="scientific">Desmophyllum pertusum</name>
    <dbReference type="NCBI Taxonomy" id="174260"/>
    <lineage>
        <taxon>Eukaryota</taxon>
        <taxon>Metazoa</taxon>
        <taxon>Cnidaria</taxon>
        <taxon>Anthozoa</taxon>
        <taxon>Hexacorallia</taxon>
        <taxon>Scleractinia</taxon>
        <taxon>Caryophylliina</taxon>
        <taxon>Caryophylliidae</taxon>
        <taxon>Desmophyllum</taxon>
    </lineage>
</organism>
<accession>A0A9X0CN09</accession>
<reference evidence="1" key="1">
    <citation type="submission" date="2023-01" db="EMBL/GenBank/DDBJ databases">
        <title>Genome assembly of the deep-sea coral Lophelia pertusa.</title>
        <authorList>
            <person name="Herrera S."/>
            <person name="Cordes E."/>
        </authorList>
    </citation>
    <scope>NUCLEOTIDE SEQUENCE</scope>
    <source>
        <strain evidence="1">USNM1676648</strain>
        <tissue evidence="1">Polyp</tissue>
    </source>
</reference>
<dbReference type="EMBL" id="MU827302">
    <property type="protein sequence ID" value="KAJ7365921.1"/>
    <property type="molecule type" value="Genomic_DNA"/>
</dbReference>
<proteinExistence type="predicted"/>
<protein>
    <submittedName>
        <fullName evidence="1">Uncharacterized protein</fullName>
    </submittedName>
</protein>
<keyword evidence="2" id="KW-1185">Reference proteome</keyword>
<evidence type="ECO:0000313" key="1">
    <source>
        <dbReference type="EMBL" id="KAJ7365921.1"/>
    </source>
</evidence>
<name>A0A9X0CN09_9CNID</name>
<dbReference type="Proteomes" id="UP001163046">
    <property type="component" value="Unassembled WGS sequence"/>
</dbReference>